<dbReference type="EC" id="2.3.1.180" evidence="5"/>
<feature type="domain" description="Beta-ketoacyl-[acyl-carrier-protein] synthase III C-terminal" evidence="3">
    <location>
        <begin position="234"/>
        <end position="323"/>
    </location>
</feature>
<evidence type="ECO:0000313" key="6">
    <source>
        <dbReference type="Proteomes" id="UP000255024"/>
    </source>
</evidence>
<evidence type="ECO:0000259" key="3">
    <source>
        <dbReference type="Pfam" id="PF08541"/>
    </source>
</evidence>
<proteinExistence type="predicted"/>
<dbReference type="InterPro" id="IPR016039">
    <property type="entry name" value="Thiolase-like"/>
</dbReference>
<dbReference type="SUPFAM" id="SSF53901">
    <property type="entry name" value="Thiolase-like"/>
    <property type="match status" value="2"/>
</dbReference>
<dbReference type="Pfam" id="PF08545">
    <property type="entry name" value="ACP_syn_III"/>
    <property type="match status" value="1"/>
</dbReference>
<dbReference type="EMBL" id="UGQL01000001">
    <property type="protein sequence ID" value="STZ26504.1"/>
    <property type="molecule type" value="Genomic_DNA"/>
</dbReference>
<dbReference type="GO" id="GO:0006633">
    <property type="term" value="P:fatty acid biosynthetic process"/>
    <property type="evidence" value="ECO:0007669"/>
    <property type="project" value="InterPro"/>
</dbReference>
<dbReference type="GO" id="GO:0044550">
    <property type="term" value="P:secondary metabolite biosynthetic process"/>
    <property type="evidence" value="ECO:0007669"/>
    <property type="project" value="TreeGrafter"/>
</dbReference>
<evidence type="ECO:0000259" key="4">
    <source>
        <dbReference type="Pfam" id="PF08545"/>
    </source>
</evidence>
<dbReference type="Proteomes" id="UP000255024">
    <property type="component" value="Unassembled WGS sequence"/>
</dbReference>
<dbReference type="InterPro" id="IPR013747">
    <property type="entry name" value="ACP_syn_III_C"/>
</dbReference>
<dbReference type="InterPro" id="IPR013751">
    <property type="entry name" value="ACP_syn_III_N"/>
</dbReference>
<dbReference type="Gene3D" id="3.40.47.10">
    <property type="match status" value="1"/>
</dbReference>
<dbReference type="PANTHER" id="PTHR34069:SF2">
    <property type="entry name" value="BETA-KETOACYL-[ACYL-CARRIER-PROTEIN] SYNTHASE III"/>
    <property type="match status" value="1"/>
</dbReference>
<protein>
    <submittedName>
        <fullName evidence="5">3-oxoacyl-[acyl-carrier-protein] synthase 3</fullName>
        <ecNumber evidence="5">2.3.1.180</ecNumber>
    </submittedName>
</protein>
<accession>A0A378RHQ0</accession>
<dbReference type="AlphaFoldDB" id="A0A378RHQ0"/>
<feature type="domain" description="Beta-ketoacyl-[acyl-carrier-protein] synthase III N-terminal" evidence="4">
    <location>
        <begin position="110"/>
        <end position="188"/>
    </location>
</feature>
<dbReference type="GO" id="GO:0004315">
    <property type="term" value="F:3-oxoacyl-[acyl-carrier-protein] synthase activity"/>
    <property type="evidence" value="ECO:0007669"/>
    <property type="project" value="InterPro"/>
</dbReference>
<reference evidence="5 6" key="1">
    <citation type="submission" date="2018-06" db="EMBL/GenBank/DDBJ databases">
        <authorList>
            <consortium name="Pathogen Informatics"/>
            <person name="Doyle S."/>
        </authorList>
    </citation>
    <scope>NUCLEOTIDE SEQUENCE [LARGE SCALE GENOMIC DNA]</scope>
    <source>
        <strain evidence="5 6">NCTC11179</strain>
    </source>
</reference>
<keyword evidence="6" id="KW-1185">Reference proteome</keyword>
<evidence type="ECO:0000256" key="2">
    <source>
        <dbReference type="ARBA" id="ARBA00023315"/>
    </source>
</evidence>
<sequence length="324" mass="36176">MKLKHMYFHHPSKLENNEAVIQKFENQGVSMKKIQEALGRTNRYVVPTDSPETSLSLGIDAAKGVLRESKISMNEIDIIAFVTCTPEHQIPNDSIFIHQALQGKPDTMCYDINANCIGALLALDQVAQYLNNSKTAQKALVICAEKMSSILDQENPVTAFCFSDSAFAFIVEKDDTSAGLVDVHYHTDSSFCNTVLFPPQGHSCFSTGELTMWDTSFDGSGSVEYATNKIEDFLRRNKLSTADISLFLFSQLSLKNIEIIKNHFNLPDHKVPFYSKEIGYSGSSSPLVALDQHQQIVKPLKEGEYVLIWTLGAGYQAGLMLWRF</sequence>
<dbReference type="GO" id="GO:0033818">
    <property type="term" value="F:beta-ketoacyl-acyl-carrier-protein synthase III activity"/>
    <property type="evidence" value="ECO:0007669"/>
    <property type="project" value="UniProtKB-EC"/>
</dbReference>
<dbReference type="Pfam" id="PF08541">
    <property type="entry name" value="ACP_syn_III_C"/>
    <property type="match status" value="1"/>
</dbReference>
<evidence type="ECO:0000313" key="5">
    <source>
        <dbReference type="EMBL" id="STZ26504.1"/>
    </source>
</evidence>
<organism evidence="5 6">
    <name type="scientific">Myroides odoratus</name>
    <name type="common">Flavobacterium odoratum</name>
    <dbReference type="NCBI Taxonomy" id="256"/>
    <lineage>
        <taxon>Bacteria</taxon>
        <taxon>Pseudomonadati</taxon>
        <taxon>Bacteroidota</taxon>
        <taxon>Flavobacteriia</taxon>
        <taxon>Flavobacteriales</taxon>
        <taxon>Flavobacteriaceae</taxon>
        <taxon>Myroides</taxon>
    </lineage>
</organism>
<dbReference type="RefSeq" id="WP_115089644.1">
    <property type="nucleotide sequence ID" value="NZ_CP068107.1"/>
</dbReference>
<gene>
    <name evidence="5" type="primary">fabH_1</name>
    <name evidence="5" type="ORF">NCTC11179_00019</name>
</gene>
<name>A0A378RHQ0_MYROD</name>
<dbReference type="PANTHER" id="PTHR34069">
    <property type="entry name" value="3-OXOACYL-[ACYL-CARRIER-PROTEIN] SYNTHASE 3"/>
    <property type="match status" value="1"/>
</dbReference>
<keyword evidence="1 5" id="KW-0808">Transferase</keyword>
<keyword evidence="2 5" id="KW-0012">Acyltransferase</keyword>
<evidence type="ECO:0000256" key="1">
    <source>
        <dbReference type="ARBA" id="ARBA00022679"/>
    </source>
</evidence>